<dbReference type="CDD" id="cd06261">
    <property type="entry name" value="TM_PBP2"/>
    <property type="match status" value="1"/>
</dbReference>
<proteinExistence type="inferred from homology"/>
<keyword evidence="4 7" id="KW-0812">Transmembrane</keyword>
<dbReference type="SUPFAM" id="SSF161098">
    <property type="entry name" value="MetI-like"/>
    <property type="match status" value="1"/>
</dbReference>
<evidence type="ECO:0000256" key="5">
    <source>
        <dbReference type="ARBA" id="ARBA00022989"/>
    </source>
</evidence>
<keyword evidence="6 7" id="KW-0472">Membrane</keyword>
<dbReference type="EMBL" id="CP144913">
    <property type="protein sequence ID" value="WXB75699.1"/>
    <property type="molecule type" value="Genomic_DNA"/>
</dbReference>
<dbReference type="InterPro" id="IPR000515">
    <property type="entry name" value="MetI-like"/>
</dbReference>
<dbReference type="InterPro" id="IPR035906">
    <property type="entry name" value="MetI-like_sf"/>
</dbReference>
<evidence type="ECO:0000256" key="2">
    <source>
        <dbReference type="ARBA" id="ARBA00022448"/>
    </source>
</evidence>
<dbReference type="Pfam" id="PF00528">
    <property type="entry name" value="BPD_transp_1"/>
    <property type="match status" value="1"/>
</dbReference>
<dbReference type="Gene3D" id="1.10.3720.10">
    <property type="entry name" value="MetI-like"/>
    <property type="match status" value="1"/>
</dbReference>
<feature type="transmembrane region" description="Helical" evidence="7">
    <location>
        <begin position="20"/>
        <end position="42"/>
    </location>
</feature>
<evidence type="ECO:0000256" key="1">
    <source>
        <dbReference type="ARBA" id="ARBA00004141"/>
    </source>
</evidence>
<feature type="domain" description="ABC transmembrane type-1" evidence="8">
    <location>
        <begin position="93"/>
        <end position="274"/>
    </location>
</feature>
<comment type="similarity">
    <text evidence="7">Belongs to the binding-protein-dependent transport system permease family.</text>
</comment>
<evidence type="ECO:0000256" key="4">
    <source>
        <dbReference type="ARBA" id="ARBA00022692"/>
    </source>
</evidence>
<feature type="transmembrane region" description="Helical" evidence="7">
    <location>
        <begin position="207"/>
        <end position="230"/>
    </location>
</feature>
<keyword evidence="3" id="KW-1003">Cell membrane</keyword>
<sequence>MEDETMFPRVHVGEWAESIIDWLTTNFSAVFDFISLVVGWLVDSLNTVLLTPPAWVMVLVFTLIAWLARSWQFAIATPIGFVLIAAMGQWNNAMLTLSLVIIATLVAVVIAIPIGIAAARSPGVSTAIRPLLDFMQTMPAFVYLIPAIIFFSVGAVPGVVATVIFSLPPGVRLTELGIRQVDSETVEAGAAFGATPRQILRGIQLPLALPTIMAGVNQVIMLALSMVVIAGMVGADGLGKEVVSAISTLNIPKGVEAGLGVVILAIFLDRTTAALGDPGEYPGSLRRLLRKTFSRS</sequence>
<feature type="transmembrane region" description="Helical" evidence="7">
    <location>
        <begin position="48"/>
        <end position="66"/>
    </location>
</feature>
<feature type="transmembrane region" description="Helical" evidence="7">
    <location>
        <begin position="140"/>
        <end position="167"/>
    </location>
</feature>
<feature type="transmembrane region" description="Helical" evidence="7">
    <location>
        <begin position="96"/>
        <end position="119"/>
    </location>
</feature>
<name>A0ABZ2MF49_9MICO</name>
<gene>
    <name evidence="9" type="ORF">V1351_12155</name>
</gene>
<accession>A0ABZ2MF49</accession>
<reference evidence="9 10" key="1">
    <citation type="submission" date="2024-02" db="EMBL/GenBank/DDBJ databases">
        <title>Janibacter sp. nov., isolated from gut of marine sandworm.</title>
        <authorList>
            <person name="Kim B."/>
            <person name="Jun M.O."/>
            <person name="Shin N.-R."/>
        </authorList>
    </citation>
    <scope>NUCLEOTIDE SEQUENCE [LARGE SCALE GENOMIC DNA]</scope>
    <source>
        <strain evidence="9 10">A1S7</strain>
    </source>
</reference>
<evidence type="ECO:0000313" key="10">
    <source>
        <dbReference type="Proteomes" id="UP001382727"/>
    </source>
</evidence>
<feature type="transmembrane region" description="Helical" evidence="7">
    <location>
        <begin position="73"/>
        <end position="90"/>
    </location>
</feature>
<dbReference type="RefSeq" id="WP_338748449.1">
    <property type="nucleotide sequence ID" value="NZ_CP144913.1"/>
</dbReference>
<comment type="subcellular location">
    <subcellularLocation>
        <location evidence="7">Cell membrane</location>
        <topology evidence="7">Multi-pass membrane protein</topology>
    </subcellularLocation>
    <subcellularLocation>
        <location evidence="1">Membrane</location>
        <topology evidence="1">Multi-pass membrane protein</topology>
    </subcellularLocation>
</comment>
<evidence type="ECO:0000256" key="3">
    <source>
        <dbReference type="ARBA" id="ARBA00022475"/>
    </source>
</evidence>
<evidence type="ECO:0000256" key="6">
    <source>
        <dbReference type="ARBA" id="ARBA00023136"/>
    </source>
</evidence>
<protein>
    <submittedName>
        <fullName evidence="9">Proline/glycine betaine ABC transporter permease</fullName>
    </submittedName>
</protein>
<keyword evidence="2 7" id="KW-0813">Transport</keyword>
<organism evidence="9 10">
    <name type="scientific">Janibacter alittae</name>
    <dbReference type="NCBI Taxonomy" id="3115209"/>
    <lineage>
        <taxon>Bacteria</taxon>
        <taxon>Bacillati</taxon>
        <taxon>Actinomycetota</taxon>
        <taxon>Actinomycetes</taxon>
        <taxon>Micrococcales</taxon>
        <taxon>Intrasporangiaceae</taxon>
        <taxon>Janibacter</taxon>
    </lineage>
</organism>
<keyword evidence="10" id="KW-1185">Reference proteome</keyword>
<dbReference type="PANTHER" id="PTHR47737">
    <property type="entry name" value="GLYCINE BETAINE/PROLINE BETAINE TRANSPORT SYSTEM PERMEASE PROTEIN PROW"/>
    <property type="match status" value="1"/>
</dbReference>
<evidence type="ECO:0000313" key="9">
    <source>
        <dbReference type="EMBL" id="WXB75699.1"/>
    </source>
</evidence>
<keyword evidence="5 7" id="KW-1133">Transmembrane helix</keyword>
<evidence type="ECO:0000259" key="8">
    <source>
        <dbReference type="PROSITE" id="PS50928"/>
    </source>
</evidence>
<dbReference type="PROSITE" id="PS50928">
    <property type="entry name" value="ABC_TM1"/>
    <property type="match status" value="1"/>
</dbReference>
<dbReference type="PANTHER" id="PTHR47737:SF1">
    <property type="entry name" value="GLYCINE BETAINE_PROLINE BETAINE TRANSPORT SYSTEM PERMEASE PROTEIN PROW"/>
    <property type="match status" value="1"/>
</dbReference>
<evidence type="ECO:0000256" key="7">
    <source>
        <dbReference type="RuleBase" id="RU363032"/>
    </source>
</evidence>
<dbReference type="Proteomes" id="UP001382727">
    <property type="component" value="Chromosome"/>
</dbReference>